<dbReference type="InParanoid" id="B5YN57"/>
<dbReference type="Proteomes" id="UP000001449">
    <property type="component" value="Chromosome 7"/>
</dbReference>
<dbReference type="RefSeq" id="XP_002295860.1">
    <property type="nucleotide sequence ID" value="XM_002295824.1"/>
</dbReference>
<dbReference type="Gene3D" id="2.170.270.10">
    <property type="entry name" value="SET domain"/>
    <property type="match status" value="2"/>
</dbReference>
<dbReference type="GeneID" id="7447067"/>
<evidence type="ECO:0000259" key="1">
    <source>
        <dbReference type="PROSITE" id="PS50280"/>
    </source>
</evidence>
<dbReference type="SUPFAM" id="SSF82199">
    <property type="entry name" value="SET domain"/>
    <property type="match status" value="1"/>
</dbReference>
<name>B5YN57_THAPS</name>
<keyword evidence="3" id="KW-1185">Reference proteome</keyword>
<dbReference type="KEGG" id="tps:THAPS_7029"/>
<evidence type="ECO:0000313" key="2">
    <source>
        <dbReference type="EMBL" id="ACI64577.1"/>
    </source>
</evidence>
<accession>B5YN57</accession>
<organism evidence="2 3">
    <name type="scientific">Thalassiosira pseudonana</name>
    <name type="common">Marine diatom</name>
    <name type="synonym">Cyclotella nana</name>
    <dbReference type="NCBI Taxonomy" id="35128"/>
    <lineage>
        <taxon>Eukaryota</taxon>
        <taxon>Sar</taxon>
        <taxon>Stramenopiles</taxon>
        <taxon>Ochrophyta</taxon>
        <taxon>Bacillariophyta</taxon>
        <taxon>Coscinodiscophyceae</taxon>
        <taxon>Thalassiosirophycidae</taxon>
        <taxon>Thalassiosirales</taxon>
        <taxon>Thalassiosiraceae</taxon>
        <taxon>Thalassiosira</taxon>
    </lineage>
</organism>
<dbReference type="HOGENOM" id="CLU_030622_0_0_1"/>
<feature type="domain" description="SET" evidence="1">
    <location>
        <begin position="301"/>
        <end position="455"/>
    </location>
</feature>
<feature type="domain" description="SET" evidence="1">
    <location>
        <begin position="24"/>
        <end position="177"/>
    </location>
</feature>
<evidence type="ECO:0000313" key="3">
    <source>
        <dbReference type="Proteomes" id="UP000001449"/>
    </source>
</evidence>
<dbReference type="InterPro" id="IPR046341">
    <property type="entry name" value="SET_dom_sf"/>
</dbReference>
<protein>
    <recommendedName>
        <fullName evidence="1">SET domain-containing protein</fullName>
    </recommendedName>
</protein>
<reference evidence="2 3" key="2">
    <citation type="journal article" date="2008" name="Nature">
        <title>The Phaeodactylum genome reveals the evolutionary history of diatom genomes.</title>
        <authorList>
            <person name="Bowler C."/>
            <person name="Allen A.E."/>
            <person name="Badger J.H."/>
            <person name="Grimwood J."/>
            <person name="Jabbari K."/>
            <person name="Kuo A."/>
            <person name="Maheswari U."/>
            <person name="Martens C."/>
            <person name="Maumus F."/>
            <person name="Otillar R.P."/>
            <person name="Rayko E."/>
            <person name="Salamov A."/>
            <person name="Vandepoele K."/>
            <person name="Beszteri B."/>
            <person name="Gruber A."/>
            <person name="Heijde M."/>
            <person name="Katinka M."/>
            <person name="Mock T."/>
            <person name="Valentin K."/>
            <person name="Verret F."/>
            <person name="Berges J.A."/>
            <person name="Brownlee C."/>
            <person name="Cadoret J.P."/>
            <person name="Chiovitti A."/>
            <person name="Choi C.J."/>
            <person name="Coesel S."/>
            <person name="De Martino A."/>
            <person name="Detter J.C."/>
            <person name="Durkin C."/>
            <person name="Falciatore A."/>
            <person name="Fournet J."/>
            <person name="Haruta M."/>
            <person name="Huysman M.J."/>
            <person name="Jenkins B.D."/>
            <person name="Jiroutova K."/>
            <person name="Jorgensen R.E."/>
            <person name="Joubert Y."/>
            <person name="Kaplan A."/>
            <person name="Kroger N."/>
            <person name="Kroth P.G."/>
            <person name="La Roche J."/>
            <person name="Lindquist E."/>
            <person name="Lommer M."/>
            <person name="Martin-Jezequel V."/>
            <person name="Lopez P.J."/>
            <person name="Lucas S."/>
            <person name="Mangogna M."/>
            <person name="McGinnis K."/>
            <person name="Medlin L.K."/>
            <person name="Montsant A."/>
            <person name="Oudot-Le Secq M.P."/>
            <person name="Napoli C."/>
            <person name="Obornik M."/>
            <person name="Parker M.S."/>
            <person name="Petit J.L."/>
            <person name="Porcel B.M."/>
            <person name="Poulsen N."/>
            <person name="Robison M."/>
            <person name="Rychlewski L."/>
            <person name="Rynearson T.A."/>
            <person name="Schmutz J."/>
            <person name="Shapiro H."/>
            <person name="Siaut M."/>
            <person name="Stanley M."/>
            <person name="Sussman M.R."/>
            <person name="Taylor A.R."/>
            <person name="Vardi A."/>
            <person name="von Dassow P."/>
            <person name="Vyverman W."/>
            <person name="Willis A."/>
            <person name="Wyrwicz L.S."/>
            <person name="Rokhsar D.S."/>
            <person name="Weissenbach J."/>
            <person name="Armbrust E.V."/>
            <person name="Green B.R."/>
            <person name="Van de Peer Y."/>
            <person name="Grigoriev I.V."/>
        </authorList>
    </citation>
    <scope>NUCLEOTIDE SEQUENCE [LARGE SCALE GENOMIC DNA]</scope>
    <source>
        <strain evidence="2 3">CCMP1335</strain>
    </source>
</reference>
<dbReference type="InterPro" id="IPR001214">
    <property type="entry name" value="SET_dom"/>
</dbReference>
<dbReference type="EMBL" id="CP001160">
    <property type="protein sequence ID" value="ACI64577.1"/>
    <property type="molecule type" value="Genomic_DNA"/>
</dbReference>
<dbReference type="PROSITE" id="PS50280">
    <property type="entry name" value="SET"/>
    <property type="match status" value="2"/>
</dbReference>
<dbReference type="OMA" id="ARENEDY"/>
<reference evidence="2 3" key="1">
    <citation type="journal article" date="2004" name="Science">
        <title>The genome of the diatom Thalassiosira pseudonana: ecology, evolution, and metabolism.</title>
        <authorList>
            <person name="Armbrust E.V."/>
            <person name="Berges J.A."/>
            <person name="Bowler C."/>
            <person name="Green B.R."/>
            <person name="Martinez D."/>
            <person name="Putnam N.H."/>
            <person name="Zhou S."/>
            <person name="Allen A.E."/>
            <person name="Apt K.E."/>
            <person name="Bechner M."/>
            <person name="Brzezinski M.A."/>
            <person name="Chaal B.K."/>
            <person name="Chiovitti A."/>
            <person name="Davis A.K."/>
            <person name="Demarest M.S."/>
            <person name="Detter J.C."/>
            <person name="Glavina T."/>
            <person name="Goodstein D."/>
            <person name="Hadi M.Z."/>
            <person name="Hellsten U."/>
            <person name="Hildebrand M."/>
            <person name="Jenkins B.D."/>
            <person name="Jurka J."/>
            <person name="Kapitonov V.V."/>
            <person name="Kroger N."/>
            <person name="Lau W.W."/>
            <person name="Lane T.W."/>
            <person name="Larimer F.W."/>
            <person name="Lippmeier J.C."/>
            <person name="Lucas S."/>
            <person name="Medina M."/>
            <person name="Montsant A."/>
            <person name="Obornik M."/>
            <person name="Parker M.S."/>
            <person name="Palenik B."/>
            <person name="Pazour G.J."/>
            <person name="Richardson P.M."/>
            <person name="Rynearson T.A."/>
            <person name="Saito M.A."/>
            <person name="Schwartz D.C."/>
            <person name="Thamatrakoln K."/>
            <person name="Valentin K."/>
            <person name="Vardi A."/>
            <person name="Wilkerson F.P."/>
            <person name="Rokhsar D.S."/>
        </authorList>
    </citation>
    <scope>NUCLEOTIDE SEQUENCE [LARGE SCALE GENOMIC DNA]</scope>
    <source>
        <strain evidence="2 3">CCMP1335</strain>
    </source>
</reference>
<dbReference type="Pfam" id="PF00856">
    <property type="entry name" value="SET"/>
    <property type="match status" value="1"/>
</dbReference>
<gene>
    <name evidence="2" type="ORF">THAPS_7029</name>
</gene>
<dbReference type="PaxDb" id="35128-Thaps7029"/>
<proteinExistence type="predicted"/>
<sequence>MEAGSVVAAAKKRNTLVAAYNDSCLLYLAESTIPNAGIGMFLGQDVKKGQLLSRNGYGDAAFATVDQNWHNSNPGGTAQARENEDYHWPLTSYDWTSESLGVEDDAEDVSMTVTGFGAVPNCHFRLLNVEEHKAEYDNAGLDRYSSPGSGAITPYFNRTSTAREDIPAGAELYVNYGTSWFLSRDGVFSLVPVQESYIHAQKFLNVYGKLILGTYQDKDTNDGGEWKKRLGDKKNMILPDEAQRDLWDIIKSHPYPSRERQACPDSHADVIRAIHGGIEAVEVENSMRSLRYLKENGKCMDNIVPGMSAIPHAGRGAFATRFIPKGSLVAPAPVVHIADKTTLYMYNETSNKKGKRVKKEDEILSKQIILNYMFGHPNSSVLLFPYSSNVAYINHDSTNYNAELQWTSDFSFFHHKDWLNKTVQELENEWTAGLMLDFIATRDIQPGEEVLINYGDEWQRAWDEHVKAWEPSTPDLDHNNLTYWTKSSKISGGDAEFKRAEVFNADHDVPIKTTKEQATDPYPYNVETHCYIDPEIGIGPYSYAPQTTPFIRREWKDQDWLNKTLVKCNVTERHHVMCDEEEDEYHNYVYTVQLMATKRQGKLRITERYELFDTPSEAIRFVNKRYTSDMFLKKAFRHEMHLPDAIFPRSWMNLL</sequence>
<dbReference type="AlphaFoldDB" id="B5YN57"/>